<reference evidence="1 2" key="1">
    <citation type="journal article" date="2019" name="Nat. Ecol. Evol.">
        <title>Megaphylogeny resolves global patterns of mushroom evolution.</title>
        <authorList>
            <person name="Varga T."/>
            <person name="Krizsan K."/>
            <person name="Foldi C."/>
            <person name="Dima B."/>
            <person name="Sanchez-Garcia M."/>
            <person name="Sanchez-Ramirez S."/>
            <person name="Szollosi G.J."/>
            <person name="Szarkandi J.G."/>
            <person name="Papp V."/>
            <person name="Albert L."/>
            <person name="Andreopoulos W."/>
            <person name="Angelini C."/>
            <person name="Antonin V."/>
            <person name="Barry K.W."/>
            <person name="Bougher N.L."/>
            <person name="Buchanan P."/>
            <person name="Buyck B."/>
            <person name="Bense V."/>
            <person name="Catcheside P."/>
            <person name="Chovatia M."/>
            <person name="Cooper J."/>
            <person name="Damon W."/>
            <person name="Desjardin D."/>
            <person name="Finy P."/>
            <person name="Geml J."/>
            <person name="Haridas S."/>
            <person name="Hughes K."/>
            <person name="Justo A."/>
            <person name="Karasinski D."/>
            <person name="Kautmanova I."/>
            <person name="Kiss B."/>
            <person name="Kocsube S."/>
            <person name="Kotiranta H."/>
            <person name="LaButti K.M."/>
            <person name="Lechner B.E."/>
            <person name="Liimatainen K."/>
            <person name="Lipzen A."/>
            <person name="Lukacs Z."/>
            <person name="Mihaltcheva S."/>
            <person name="Morgado L.N."/>
            <person name="Niskanen T."/>
            <person name="Noordeloos M.E."/>
            <person name="Ohm R.A."/>
            <person name="Ortiz-Santana B."/>
            <person name="Ovrebo C."/>
            <person name="Racz N."/>
            <person name="Riley R."/>
            <person name="Savchenko A."/>
            <person name="Shiryaev A."/>
            <person name="Soop K."/>
            <person name="Spirin V."/>
            <person name="Szebenyi C."/>
            <person name="Tomsovsky M."/>
            <person name="Tulloss R.E."/>
            <person name="Uehling J."/>
            <person name="Grigoriev I.V."/>
            <person name="Vagvolgyi C."/>
            <person name="Papp T."/>
            <person name="Martin F.M."/>
            <person name="Miettinen O."/>
            <person name="Hibbett D.S."/>
            <person name="Nagy L.G."/>
        </authorList>
    </citation>
    <scope>NUCLEOTIDE SEQUENCE [LARGE SCALE GENOMIC DNA]</scope>
    <source>
        <strain evidence="1 2">NL-1719</strain>
    </source>
</reference>
<organism evidence="1 2">
    <name type="scientific">Pluteus cervinus</name>
    <dbReference type="NCBI Taxonomy" id="181527"/>
    <lineage>
        <taxon>Eukaryota</taxon>
        <taxon>Fungi</taxon>
        <taxon>Dikarya</taxon>
        <taxon>Basidiomycota</taxon>
        <taxon>Agaricomycotina</taxon>
        <taxon>Agaricomycetes</taxon>
        <taxon>Agaricomycetidae</taxon>
        <taxon>Agaricales</taxon>
        <taxon>Pluteineae</taxon>
        <taxon>Pluteaceae</taxon>
        <taxon>Pluteus</taxon>
    </lineage>
</organism>
<protein>
    <submittedName>
        <fullName evidence="1">Uncharacterized protein</fullName>
    </submittedName>
</protein>
<proteinExistence type="predicted"/>
<gene>
    <name evidence="1" type="ORF">BDN72DRAFT_870234</name>
</gene>
<evidence type="ECO:0000313" key="1">
    <source>
        <dbReference type="EMBL" id="TFK70623.1"/>
    </source>
</evidence>
<evidence type="ECO:0000313" key="2">
    <source>
        <dbReference type="Proteomes" id="UP000308600"/>
    </source>
</evidence>
<keyword evidence="2" id="KW-1185">Reference proteome</keyword>
<dbReference type="Proteomes" id="UP000308600">
    <property type="component" value="Unassembled WGS sequence"/>
</dbReference>
<accession>A0ACD3AY09</accession>
<name>A0ACD3AY09_9AGAR</name>
<dbReference type="EMBL" id="ML208310">
    <property type="protein sequence ID" value="TFK70623.1"/>
    <property type="molecule type" value="Genomic_DNA"/>
</dbReference>
<sequence length="345" mass="37495">MLAARAVAFVLSAVRLSQAVNVYLTPQQTFFEGELAPDQATSALSRHLGLERFEPLVDISNANYEEPFVGKGVDNILLLTLDEEDVDAVLPDSIRPSFILATPEPVFSLSSVISTYLHRARNSYDFVYDAWSLRNQHSLKEFYENAATPAFAAVELSHLKQLRERFGRASEQYKQAAASIREVLQEASDDLGNWRIAALTFDSQAAHTMFKRSPAPEQSPFSPRPPPQEPMGALSTCFTSLDSCSDATNSCSGRGQCVGATKAGRTCFICACNATKTGEGAQTKTDYWVGESCERKDISGPFVLLTGTVIGLIILIFGSVSLLYAVGSTDLPSTLLSTAVISKRD</sequence>